<feature type="region of interest" description="Disordered" evidence="1">
    <location>
        <begin position="688"/>
        <end position="720"/>
    </location>
</feature>
<feature type="region of interest" description="Disordered" evidence="1">
    <location>
        <begin position="1090"/>
        <end position="1227"/>
    </location>
</feature>
<feature type="compositionally biased region" description="Basic and acidic residues" evidence="1">
    <location>
        <begin position="1166"/>
        <end position="1175"/>
    </location>
</feature>
<sequence length="1368" mass="146877">MAATPDRANADLRRRLAVDATPPPQIARVIAGAEFVIGTLMHGVAPEKQGLDTEIPLSPQWLMKVAENKDPISQGVRSDVSKTLGSVEDLGYSAKKKDVFRASVLDVSVFLEENALEPLALSAPIAEEAAILKAIDKGDIVNSGVHQASKDGSVGKAGREDQPGGMEDYKGDTFGILRGVPGNADLPARGESLRPGTSTYVVPQRTQFIGEHRLGSSSEFGHQIPNFLNQETKTVGVPGVDDFASLMQPHSNPESLSLFYKDPQGQVQGPFSGADIIGWFEAGYFGIDLLVRIVNAPPDFPFLMLGDVMPHLRAKARPPPGFATSRSSDMLVPETQPTGKFISSTSMQAASTGIGIFDSGPSRKDTALEAQNRFLESLMSNNARNPSADIMSRTGGMNELGSSSFGNIPVGGGEIGINMNYLLAQKGLLEKQNSLQSPVPYWSGDAVPTSQAPNKDVAPEASILHSKLLPPMADPSRQSLQSQNVDLLAMLQSKEKPQVPTGNSGLPVWSNYPEARNVPNMHGVDLAQGALNMRQDLQNSQKIGIGVQQHSFMPQNRPALAHLPPEKLAEISQDPQLLNMLQQQMQEAIEVDRKLPVHAMQVGQQPSQSNMNTRDMDGVALSQSSVTTLPVHHETVVGAHSKEHFSRPQLLEGFANDDAQLKSNVVNSKLMEVADRNKDVKSHEIDAGAAHTEMSEKVLDSGSARVPGSASNEAKDSHALLLDPKSENVLSKISSQVQEIKLSSENTSSDIATTVATEVKVTDAQETKKAEKKKKQKKKQAAADAGKGASKTVSAQQPRQDTEVDNSNLGAIKHDLPDDTEELFWGAPASVQNEILPPKNLHEEYDTNKAESEFSTLSSDPHTAASQRAWKQPTQGLRPKSLLEIQAEEQQRAQKGLAMESAKPAASVPSIPWNGMATSSEQHYGGSSKSLGGMETAGERNRRSQLHDLLAEEVLARSSIADSENIGNANDALFPPLSPAPAQPDAPAFDDNDFIEAKDKKNKKKATKTKASTVKAPSPVGSFDPSAISVPTEKGKAAKQAQQESEILPAPPSGPSFGDFVLWKSDQASSVPAPAWSNDSAKVQKPLLLRDIQREQERRSAALQQQAPSPTPPKVAMNQKNHGNVSSWQASGSSPSKAVAPVQMSSNAPSRSKSSAEDDLFWGPSEHSKQDKRQSEFPTLSSQSRSSMTKDQSPANRQKSQAGRVSSAAPANTSGKGKAEASNKQTEAMDFRDWCEGEWVRLTGTNDISFLEFCIKQSTLEAETLLQENIGSLDRNHQFIDKFLNYKAFLSSEVIDMAFQAPSTRGTRSDGAAQANPATAARGGTSADMELDGGGKKKGKKGKKVSAAVLGFNVVSNRIMMGEIQNVD</sequence>
<feature type="compositionally biased region" description="Basic residues" evidence="1">
    <location>
        <begin position="770"/>
        <end position="780"/>
    </location>
</feature>
<dbReference type="EMBL" id="PQIB02000002">
    <property type="protein sequence ID" value="RLN35934.1"/>
    <property type="molecule type" value="Genomic_DNA"/>
</dbReference>
<comment type="caution">
    <text evidence="3">The sequence shown here is derived from an EMBL/GenBank/DDBJ whole genome shotgun (WGS) entry which is preliminary data.</text>
</comment>
<feature type="compositionally biased region" description="Polar residues" evidence="1">
    <location>
        <begin position="1176"/>
        <end position="1215"/>
    </location>
</feature>
<name>A0A3L6TCC4_PANMI</name>
<feature type="region of interest" description="Disordered" evidence="1">
    <location>
        <begin position="962"/>
        <end position="1061"/>
    </location>
</feature>
<feature type="compositionally biased region" description="Polar residues" evidence="1">
    <location>
        <begin position="791"/>
        <end position="809"/>
    </location>
</feature>
<gene>
    <name evidence="3" type="ORF">C2845_PM03G19510</name>
</gene>
<feature type="region of interest" description="Disordered" evidence="1">
    <location>
        <begin position="146"/>
        <end position="167"/>
    </location>
</feature>
<dbReference type="PANTHER" id="PTHR47471:SF1">
    <property type="entry name" value="PROTEIN ESSENTIAL FOR POTEXVIRUS ACCUMULATION 1"/>
    <property type="match status" value="1"/>
</dbReference>
<dbReference type="SUPFAM" id="SSF55277">
    <property type="entry name" value="GYF domain"/>
    <property type="match status" value="1"/>
</dbReference>
<evidence type="ECO:0000313" key="4">
    <source>
        <dbReference type="Proteomes" id="UP000275267"/>
    </source>
</evidence>
<proteinExistence type="predicted"/>
<evidence type="ECO:0000313" key="3">
    <source>
        <dbReference type="EMBL" id="RLN35934.1"/>
    </source>
</evidence>
<dbReference type="OrthoDB" id="6415790at2759"/>
<feature type="compositionally biased region" description="Basic and acidic residues" evidence="1">
    <location>
        <begin position="1217"/>
        <end position="1227"/>
    </location>
</feature>
<feature type="domain" description="GYF" evidence="2">
    <location>
        <begin position="255"/>
        <end position="306"/>
    </location>
</feature>
<dbReference type="PANTHER" id="PTHR47471">
    <property type="entry name" value="GYF DOMAIN-CONTAINING PROTEIN"/>
    <property type="match status" value="1"/>
</dbReference>
<dbReference type="STRING" id="4540.A0A3L6TCC4"/>
<accession>A0A3L6TCC4</accession>
<dbReference type="Gene3D" id="3.30.1490.40">
    <property type="match status" value="1"/>
</dbReference>
<feature type="region of interest" description="Disordered" evidence="1">
    <location>
        <begin position="1303"/>
        <end position="1341"/>
    </location>
</feature>
<dbReference type="InterPro" id="IPR035445">
    <property type="entry name" value="GYF-like_dom_sf"/>
</dbReference>
<feature type="compositionally biased region" description="Basic and acidic residues" evidence="1">
    <location>
        <begin position="840"/>
        <end position="852"/>
    </location>
</feature>
<organism evidence="3 4">
    <name type="scientific">Panicum miliaceum</name>
    <name type="common">Proso millet</name>
    <name type="synonym">Broomcorn millet</name>
    <dbReference type="NCBI Taxonomy" id="4540"/>
    <lineage>
        <taxon>Eukaryota</taxon>
        <taxon>Viridiplantae</taxon>
        <taxon>Streptophyta</taxon>
        <taxon>Embryophyta</taxon>
        <taxon>Tracheophyta</taxon>
        <taxon>Spermatophyta</taxon>
        <taxon>Magnoliopsida</taxon>
        <taxon>Liliopsida</taxon>
        <taxon>Poales</taxon>
        <taxon>Poaceae</taxon>
        <taxon>PACMAD clade</taxon>
        <taxon>Panicoideae</taxon>
        <taxon>Panicodae</taxon>
        <taxon>Paniceae</taxon>
        <taxon>Panicinae</taxon>
        <taxon>Panicum</taxon>
        <taxon>Panicum sect. Panicum</taxon>
    </lineage>
</organism>
<feature type="compositionally biased region" description="Basic and acidic residues" evidence="1">
    <location>
        <begin position="157"/>
        <end position="167"/>
    </location>
</feature>
<dbReference type="CDD" id="cd00072">
    <property type="entry name" value="GYF"/>
    <property type="match status" value="1"/>
</dbReference>
<dbReference type="InterPro" id="IPR003169">
    <property type="entry name" value="GYF"/>
</dbReference>
<dbReference type="Pfam" id="PF02213">
    <property type="entry name" value="GYF"/>
    <property type="match status" value="1"/>
</dbReference>
<reference evidence="4" key="1">
    <citation type="journal article" date="2019" name="Nat. Commun.">
        <title>The genome of broomcorn millet.</title>
        <authorList>
            <person name="Zou C."/>
            <person name="Miki D."/>
            <person name="Li D."/>
            <person name="Tang Q."/>
            <person name="Xiao L."/>
            <person name="Rajput S."/>
            <person name="Deng P."/>
            <person name="Jia W."/>
            <person name="Huang R."/>
            <person name="Zhang M."/>
            <person name="Sun Y."/>
            <person name="Hu J."/>
            <person name="Fu X."/>
            <person name="Schnable P.S."/>
            <person name="Li F."/>
            <person name="Zhang H."/>
            <person name="Feng B."/>
            <person name="Zhu X."/>
            <person name="Liu R."/>
            <person name="Schnable J.C."/>
            <person name="Zhu J.-K."/>
            <person name="Zhang H."/>
        </authorList>
    </citation>
    <scope>NUCLEOTIDE SEQUENCE [LARGE SCALE GENOMIC DNA]</scope>
</reference>
<feature type="compositionally biased region" description="Basic and acidic residues" evidence="1">
    <location>
        <begin position="1091"/>
        <end position="1100"/>
    </location>
</feature>
<dbReference type="PROSITE" id="PS50829">
    <property type="entry name" value="GYF"/>
    <property type="match status" value="1"/>
</dbReference>
<feature type="compositionally biased region" description="Polar residues" evidence="1">
    <location>
        <begin position="1118"/>
        <end position="1136"/>
    </location>
</feature>
<dbReference type="Proteomes" id="UP000275267">
    <property type="component" value="Unassembled WGS sequence"/>
</dbReference>
<feature type="region of interest" description="Disordered" evidence="1">
    <location>
        <begin position="763"/>
        <end position="814"/>
    </location>
</feature>
<keyword evidence="4" id="KW-1185">Reference proteome</keyword>
<feature type="region of interest" description="Disordered" evidence="1">
    <location>
        <begin position="829"/>
        <end position="945"/>
    </location>
</feature>
<evidence type="ECO:0000259" key="2">
    <source>
        <dbReference type="PROSITE" id="PS50829"/>
    </source>
</evidence>
<feature type="compositionally biased region" description="Polar residues" evidence="1">
    <location>
        <begin position="916"/>
        <end position="930"/>
    </location>
</feature>
<protein>
    <recommendedName>
        <fullName evidence="2">GYF domain-containing protein</fullName>
    </recommendedName>
</protein>
<evidence type="ECO:0000256" key="1">
    <source>
        <dbReference type="SAM" id="MobiDB-lite"/>
    </source>
</evidence>
<feature type="compositionally biased region" description="Polar residues" evidence="1">
    <location>
        <begin position="853"/>
        <end position="866"/>
    </location>
</feature>
<dbReference type="SMART" id="SM00444">
    <property type="entry name" value="GYF"/>
    <property type="match status" value="1"/>
</dbReference>